<proteinExistence type="predicted"/>
<reference evidence="2 3" key="1">
    <citation type="journal article" date="2020" name="G3 (Bethesda)">
        <title>Genetic Underpinnings of Host Manipulation by Ophiocordyceps as Revealed by Comparative Transcriptomics.</title>
        <authorList>
            <person name="Will I."/>
            <person name="Das B."/>
            <person name="Trinh T."/>
            <person name="Brachmann A."/>
            <person name="Ohm R.A."/>
            <person name="de Bekker C."/>
        </authorList>
    </citation>
    <scope>NUCLEOTIDE SEQUENCE [LARGE SCALE GENOMIC DNA]</scope>
    <source>
        <strain evidence="2 3">EC05</strain>
    </source>
</reference>
<dbReference type="GO" id="GO:0031297">
    <property type="term" value="P:replication fork processing"/>
    <property type="evidence" value="ECO:0007669"/>
    <property type="project" value="InterPro"/>
</dbReference>
<evidence type="ECO:0000313" key="3">
    <source>
        <dbReference type="Proteomes" id="UP000562929"/>
    </source>
</evidence>
<sequence length="1436" mass="162450">MSVLHNWRTGLIPQRPSVKTVERPSKRRRKEAPQALSKVHKTPAPPPIQKRPNEPRAVQKLGNGKFPARLPNGLVVRKLPDHMIIANVIQSRPITAARPAQLEVDERKRSKADLFHTRKRLLDSVYSGDRVEKVMRFLKANRIEHTSLVHGTSQPMAALLPPPPPPPSRKPLRQKARPNRIDLEAPQYRHANDPLPQKPLSEPKQVPTKRLDGKLLGLGPYGTVYTHHFEIFPLDFGVYFHQSTLLGSGIVEACHGGNPKMTVTVPKRADFDLDGMSLHWGPFDAKVFSELGIALDFVADQLEATFECGSFQNSWKLVNAATFLLNYFQDSASSSEEEVVKSLAARTGECLLSFDERIRLQTRRIIREPEECEDVLRIYDRLLLVALIVFTTCRGLPPVEAERLQIEDCLQKLCQTMLSLLFGLGVGQLRRLYEECSQTRYRQRGLRNDAQVIHSWVLVMKTLEVAQIPEVSFWDLVQAEIASPQVLSSCDARELESSWEALFTLLPLTEFDNFGILIHGQRHKATSDGWRIPQKLLKRVFQMYEENNRQLPSFNSYCRALIGRCHHIVQHWGWRRSTLAVGAIFDLFGNQKMIGLRHEEIHGSPRFLEDLNGRPNLDIEVDDHCFHVFLKLVALSIHKLSKVGASKDILNLSTRVMPNHGRQYLKEEKFRARDLMALRNHHDLLCTLFWACPPGLRPSVSIMEGLVMPTRSHQEACLVNISCWNRISQYLVRSGEACRSFEPFRQWRNRFFSQTLRQVDSVSKDVQKQLLSLNRNVSRSIGQNLVRMTISSNEAAVSEVLQASATASLDVIKHAPDLETAAVVFNTPQLQSVFQRFSSVTPKLSWGLLSVCLETLETYLERVDGSRRAEESQGSDEHISDSVLTVDRDLEESFFSMARCVLSCSGTAVARPIRTSCFERIVTLAARMGVDYINADAWRLSDLFKGGKYGLFKGPVHKLSLEQRQVVPLLMASLLKHGLDHPLAVDMNLLDLWILSIVKPREFCSHEMQFARELIRHGKTFVSPAAKDLAVEADYGTNKDLFKFAMTAMRQSVRRSDPSSRKSLVAERSRVLKQVMEQIKNDLTTLSASGAAGHSSYILFVQEIMSLIKTHGSDFCTVDGFFLHFSKAYSPSARDPALRLAGLISYGLQLEEGDGRIVQPLFYLLLNNVKFAIGSNKMNEEVAMLRGGMRNAGILDFILGRMVPVVIRCCYRNSTAFPMLDVYAQALRMVLTAKTAPQELDENNLAHFNRIMGATVEGMANMARSSSPLTVPQLHVVRQSMALLNLLWPTLYAVRVSGTGTMRGDMFESLRYLRYFASLRRTTLAVSRSGIVPASEIFAGVINRQPLELAFGIEADIFTDTLTRDVDKNWLYRGGASMSIQLAGNRTRSEVRIQTEQWDARSVVKDLESRMREWAWWWHKTGGRSMRARLADSLVF</sequence>
<organism evidence="2 3">
    <name type="scientific">Ophiocordyceps camponoti-floridani</name>
    <dbReference type="NCBI Taxonomy" id="2030778"/>
    <lineage>
        <taxon>Eukaryota</taxon>
        <taxon>Fungi</taxon>
        <taxon>Dikarya</taxon>
        <taxon>Ascomycota</taxon>
        <taxon>Pezizomycotina</taxon>
        <taxon>Sordariomycetes</taxon>
        <taxon>Hypocreomycetidae</taxon>
        <taxon>Hypocreales</taxon>
        <taxon>Ophiocordycipitaceae</taxon>
        <taxon>Ophiocordyceps</taxon>
    </lineage>
</organism>
<dbReference type="GO" id="GO:0035361">
    <property type="term" value="C:Cul8-RING ubiquitin ligase complex"/>
    <property type="evidence" value="ECO:0007669"/>
    <property type="project" value="TreeGrafter"/>
</dbReference>
<evidence type="ECO:0000313" key="2">
    <source>
        <dbReference type="EMBL" id="KAF4587600.1"/>
    </source>
</evidence>
<evidence type="ECO:0000256" key="1">
    <source>
        <dbReference type="SAM" id="MobiDB-lite"/>
    </source>
</evidence>
<name>A0A8H4VDE0_9HYPO</name>
<dbReference type="InterPro" id="IPR019021">
    <property type="entry name" value="Mms22"/>
</dbReference>
<gene>
    <name evidence="2" type="ORF">GQ602_004293</name>
</gene>
<dbReference type="PANTHER" id="PTHR28122">
    <property type="entry name" value="E3 UBIQUITIN-PROTEIN LIGASE SUBSTRATE RECEPTOR MMS22"/>
    <property type="match status" value="1"/>
</dbReference>
<dbReference type="PANTHER" id="PTHR28122:SF1">
    <property type="entry name" value="E3 UBIQUITIN-PROTEIN LIGASE SUBSTRATE RECEPTOR MMS22"/>
    <property type="match status" value="1"/>
</dbReference>
<dbReference type="EMBL" id="JAACLJ010000004">
    <property type="protein sequence ID" value="KAF4587600.1"/>
    <property type="molecule type" value="Genomic_DNA"/>
</dbReference>
<accession>A0A8H4VDE0</accession>
<dbReference type="Proteomes" id="UP000562929">
    <property type="component" value="Unassembled WGS sequence"/>
</dbReference>
<dbReference type="OrthoDB" id="2386201at2759"/>
<dbReference type="Pfam" id="PF09462">
    <property type="entry name" value="Mus7"/>
    <property type="match status" value="1"/>
</dbReference>
<dbReference type="GO" id="GO:0005634">
    <property type="term" value="C:nucleus"/>
    <property type="evidence" value="ECO:0007669"/>
    <property type="project" value="InterPro"/>
</dbReference>
<feature type="region of interest" description="Disordered" evidence="1">
    <location>
        <begin position="150"/>
        <end position="208"/>
    </location>
</feature>
<feature type="compositionally biased region" description="Pro residues" evidence="1">
    <location>
        <begin position="160"/>
        <end position="169"/>
    </location>
</feature>
<feature type="region of interest" description="Disordered" evidence="1">
    <location>
        <begin position="1"/>
        <end position="55"/>
    </location>
</feature>
<dbReference type="GO" id="GO:0000724">
    <property type="term" value="P:double-strand break repair via homologous recombination"/>
    <property type="evidence" value="ECO:0007669"/>
    <property type="project" value="TreeGrafter"/>
</dbReference>
<comment type="caution">
    <text evidence="2">The sequence shown here is derived from an EMBL/GenBank/DDBJ whole genome shotgun (WGS) entry which is preliminary data.</text>
</comment>
<keyword evidence="3" id="KW-1185">Reference proteome</keyword>
<protein>
    <submittedName>
        <fullName evidence="2">Protein mms22</fullName>
    </submittedName>
</protein>